<gene>
    <name evidence="3" type="ORF">ACCQ42_03880</name>
</gene>
<dbReference type="PANTHER" id="PTHR43830:SF3">
    <property type="entry name" value="PROTEIN PSP1"/>
    <property type="match status" value="1"/>
</dbReference>
<sequence>MNVVGIRFKNAGKIYYFKANDLNLCFKDKVIVESSNGLELAEVALANIDIDKDKFDKDLSSVIRKASSRDLEIDESNKEEAQEAMELAKEKVRDHQLDMKIVEGEYSFDKSKITFYFTSENRVDFRALVKDLASIFKNRIELRQIGVRDHAKLKDFHGSCGQKTCCSRFMTEFNPLSIKMAKDQGITLDPNKISGVCGRLMCCLDFEEDNYLKAKKEHPKKGHKVSTVDGVGTVVDNDYIRGLCKVRLNLDESDEEIEDFYRIEEISKDR</sequence>
<evidence type="ECO:0000256" key="1">
    <source>
        <dbReference type="SAM" id="Coils"/>
    </source>
</evidence>
<dbReference type="PROSITE" id="PS51411">
    <property type="entry name" value="PSP1_C"/>
    <property type="match status" value="1"/>
</dbReference>
<protein>
    <submittedName>
        <fullName evidence="3">Stage 0 sporulation family protein</fullName>
    </submittedName>
</protein>
<organism evidence="3 4">
    <name type="scientific">Anaerococcus kampingae</name>
    <dbReference type="NCBI Taxonomy" id="3115614"/>
    <lineage>
        <taxon>Bacteria</taxon>
        <taxon>Bacillati</taxon>
        <taxon>Bacillota</taxon>
        <taxon>Tissierellia</taxon>
        <taxon>Tissierellales</taxon>
        <taxon>Peptoniphilaceae</taxon>
        <taxon>Anaerococcus</taxon>
    </lineage>
</organism>
<dbReference type="RefSeq" id="WP_410035448.1">
    <property type="nucleotide sequence ID" value="NZ_JBGMEF010000018.1"/>
</dbReference>
<evidence type="ECO:0000259" key="2">
    <source>
        <dbReference type="PROSITE" id="PS51411"/>
    </source>
</evidence>
<dbReference type="InterPro" id="IPR007557">
    <property type="entry name" value="PSP1_C"/>
</dbReference>
<dbReference type="Pfam" id="PF04468">
    <property type="entry name" value="PSP1"/>
    <property type="match status" value="1"/>
</dbReference>
<accession>A0ABW9MC56</accession>
<proteinExistence type="predicted"/>
<name>A0ABW9MC56_9FIRM</name>
<keyword evidence="1" id="KW-0175">Coiled coil</keyword>
<feature type="domain" description="PSP1 C-terminal" evidence="2">
    <location>
        <begin position="60"/>
        <end position="145"/>
    </location>
</feature>
<keyword evidence="4" id="KW-1185">Reference proteome</keyword>
<dbReference type="InterPro" id="IPR047767">
    <property type="entry name" value="PSP1-like"/>
</dbReference>
<dbReference type="PANTHER" id="PTHR43830">
    <property type="entry name" value="PROTEIN PSP1"/>
    <property type="match status" value="1"/>
</dbReference>
<dbReference type="NCBIfam" id="NF041131">
    <property type="entry name" value="RicT_YaaT_fam"/>
    <property type="match status" value="1"/>
</dbReference>
<dbReference type="Proteomes" id="UP001637994">
    <property type="component" value="Unassembled WGS sequence"/>
</dbReference>
<feature type="coiled-coil region" evidence="1">
    <location>
        <begin position="71"/>
        <end position="105"/>
    </location>
</feature>
<evidence type="ECO:0000313" key="3">
    <source>
        <dbReference type="EMBL" id="MFO3666905.1"/>
    </source>
</evidence>
<reference evidence="3 4" key="1">
    <citation type="journal article" date="2025" name="Anaerobe">
        <title>Description of Anaerococcus kampingiae sp. nov., Anaerococcus groningensis sp. nov., Anaerococcus martiniensis sp. nov., and Anaerococcus cruorum sp. nov., isolated from human clinical specimens.</title>
        <authorList>
            <person name="Boiten K.E."/>
            <person name="Meijer J."/>
            <person name="van Wezel E.M."/>
            <person name="Veloo A.C.M."/>
        </authorList>
    </citation>
    <scope>NUCLEOTIDE SEQUENCE [LARGE SCALE GENOMIC DNA]</scope>
    <source>
        <strain evidence="3 4">ENR0874</strain>
    </source>
</reference>
<dbReference type="EMBL" id="JBGMEF010000018">
    <property type="protein sequence ID" value="MFO3666905.1"/>
    <property type="molecule type" value="Genomic_DNA"/>
</dbReference>
<comment type="caution">
    <text evidence="3">The sequence shown here is derived from an EMBL/GenBank/DDBJ whole genome shotgun (WGS) entry which is preliminary data.</text>
</comment>
<evidence type="ECO:0000313" key="4">
    <source>
        <dbReference type="Proteomes" id="UP001637994"/>
    </source>
</evidence>